<dbReference type="AlphaFoldDB" id="A0A645IZW7"/>
<dbReference type="EMBL" id="VSSQ01127425">
    <property type="protein sequence ID" value="MPN56736.1"/>
    <property type="molecule type" value="Genomic_DNA"/>
</dbReference>
<gene>
    <name evidence="2" type="ORF">SDC9_204428</name>
</gene>
<dbReference type="InterPro" id="IPR041236">
    <property type="entry name" value="PriA_C"/>
</dbReference>
<evidence type="ECO:0000313" key="2">
    <source>
        <dbReference type="EMBL" id="MPN56736.1"/>
    </source>
</evidence>
<proteinExistence type="predicted"/>
<evidence type="ECO:0000259" key="1">
    <source>
        <dbReference type="Pfam" id="PF18074"/>
    </source>
</evidence>
<reference evidence="2" key="1">
    <citation type="submission" date="2019-08" db="EMBL/GenBank/DDBJ databases">
        <authorList>
            <person name="Kucharzyk K."/>
            <person name="Murdoch R.W."/>
            <person name="Higgins S."/>
            <person name="Loffler F."/>
        </authorList>
    </citation>
    <scope>NUCLEOTIDE SEQUENCE</scope>
</reference>
<feature type="domain" description="Primosomal protein N C-terminal" evidence="1">
    <location>
        <begin position="1"/>
        <end position="93"/>
    </location>
</feature>
<comment type="caution">
    <text evidence="2">The sequence shown here is derived from an EMBL/GenBank/DDBJ whole genome shotgun (WGS) entry which is preliminary data.</text>
</comment>
<dbReference type="Pfam" id="PF18074">
    <property type="entry name" value="PriA_C"/>
    <property type="match status" value="1"/>
</dbReference>
<protein>
    <recommendedName>
        <fullName evidence="1">Primosomal protein N C-terminal domain-containing protein</fullName>
    </recommendedName>
</protein>
<name>A0A645IZW7_9ZZZZ</name>
<organism evidence="2">
    <name type="scientific">bioreactor metagenome</name>
    <dbReference type="NCBI Taxonomy" id="1076179"/>
    <lineage>
        <taxon>unclassified sequences</taxon>
        <taxon>metagenomes</taxon>
        <taxon>ecological metagenomes</taxon>
    </lineage>
</organism>
<accession>A0A645IZW7</accession>
<sequence length="94" mass="10526">MIQVTLRHKDVHVLQQAAFTLAGQLRAIFGSRVLGPIDPVVSRIQNLFIKQIILKIENEASPTKAKEMLQHATDELLTQSRFKAVRIGLDVDPV</sequence>